<keyword evidence="4" id="KW-1185">Reference proteome</keyword>
<dbReference type="AlphaFoldDB" id="A0A0C3B9U1"/>
<organism evidence="3 4">
    <name type="scientific">Serendipita vermifera MAFF 305830</name>
    <dbReference type="NCBI Taxonomy" id="933852"/>
    <lineage>
        <taxon>Eukaryota</taxon>
        <taxon>Fungi</taxon>
        <taxon>Dikarya</taxon>
        <taxon>Basidiomycota</taxon>
        <taxon>Agaricomycotina</taxon>
        <taxon>Agaricomycetes</taxon>
        <taxon>Sebacinales</taxon>
        <taxon>Serendipitaceae</taxon>
        <taxon>Serendipita</taxon>
    </lineage>
</organism>
<gene>
    <name evidence="3" type="ORF">M408DRAFT_70282</name>
</gene>
<dbReference type="OrthoDB" id="3365917at2759"/>
<evidence type="ECO:0000313" key="4">
    <source>
        <dbReference type="Proteomes" id="UP000054097"/>
    </source>
</evidence>
<sequence length="294" mass="32369">MLLLCISLFTPAIATPSPPTFPLITSLKDWSFRNISSWSGGGGDKRNITDDSGHPFAGREFGGAERNTLRGSRAFGSGYPYGNTTSSTTVAGRPFPFGTWPLWWGQNFMGSDEYGPHLDPIRPGGLFVVQPVTSMTKEWSTLTSEETYWIVTDRDTNLAIMTSIVTWCRATPMWPTIFDPETSPVKLENVFQYYRASSFALAFKGYNNTFAREPNTGATIEQSTPLPDVLKTSQFLQCVDGVIMDALPIVDGPPADDGDNLGEILGIVFGIFGIPILVFLWWFTACLWGICCGR</sequence>
<evidence type="ECO:0000313" key="3">
    <source>
        <dbReference type="EMBL" id="KIM28211.1"/>
    </source>
</evidence>
<keyword evidence="2" id="KW-0472">Membrane</keyword>
<proteinExistence type="predicted"/>
<dbReference type="EMBL" id="KN824294">
    <property type="protein sequence ID" value="KIM28211.1"/>
    <property type="molecule type" value="Genomic_DNA"/>
</dbReference>
<keyword evidence="2" id="KW-0812">Transmembrane</keyword>
<feature type="compositionally biased region" description="Basic and acidic residues" evidence="1">
    <location>
        <begin position="43"/>
        <end position="53"/>
    </location>
</feature>
<name>A0A0C3B9U1_SERVB</name>
<keyword evidence="2" id="KW-1133">Transmembrane helix</keyword>
<reference evidence="3 4" key="1">
    <citation type="submission" date="2014-04" db="EMBL/GenBank/DDBJ databases">
        <authorList>
            <consortium name="DOE Joint Genome Institute"/>
            <person name="Kuo A."/>
            <person name="Zuccaro A."/>
            <person name="Kohler A."/>
            <person name="Nagy L.G."/>
            <person name="Floudas D."/>
            <person name="Copeland A."/>
            <person name="Barry K.W."/>
            <person name="Cichocki N."/>
            <person name="Veneault-Fourrey C."/>
            <person name="LaButti K."/>
            <person name="Lindquist E.A."/>
            <person name="Lipzen A."/>
            <person name="Lundell T."/>
            <person name="Morin E."/>
            <person name="Murat C."/>
            <person name="Sun H."/>
            <person name="Tunlid A."/>
            <person name="Henrissat B."/>
            <person name="Grigoriev I.V."/>
            <person name="Hibbett D.S."/>
            <person name="Martin F."/>
            <person name="Nordberg H.P."/>
            <person name="Cantor M.N."/>
            <person name="Hua S.X."/>
        </authorList>
    </citation>
    <scope>NUCLEOTIDE SEQUENCE [LARGE SCALE GENOMIC DNA]</scope>
    <source>
        <strain evidence="3 4">MAFF 305830</strain>
    </source>
</reference>
<evidence type="ECO:0000256" key="2">
    <source>
        <dbReference type="SAM" id="Phobius"/>
    </source>
</evidence>
<dbReference type="Proteomes" id="UP000054097">
    <property type="component" value="Unassembled WGS sequence"/>
</dbReference>
<reference evidence="4" key="2">
    <citation type="submission" date="2015-01" db="EMBL/GenBank/DDBJ databases">
        <title>Evolutionary Origins and Diversification of the Mycorrhizal Mutualists.</title>
        <authorList>
            <consortium name="DOE Joint Genome Institute"/>
            <consortium name="Mycorrhizal Genomics Consortium"/>
            <person name="Kohler A."/>
            <person name="Kuo A."/>
            <person name="Nagy L.G."/>
            <person name="Floudas D."/>
            <person name="Copeland A."/>
            <person name="Barry K.W."/>
            <person name="Cichocki N."/>
            <person name="Veneault-Fourrey C."/>
            <person name="LaButti K."/>
            <person name="Lindquist E.A."/>
            <person name="Lipzen A."/>
            <person name="Lundell T."/>
            <person name="Morin E."/>
            <person name="Murat C."/>
            <person name="Riley R."/>
            <person name="Ohm R."/>
            <person name="Sun H."/>
            <person name="Tunlid A."/>
            <person name="Henrissat B."/>
            <person name="Grigoriev I.V."/>
            <person name="Hibbett D.S."/>
            <person name="Martin F."/>
        </authorList>
    </citation>
    <scope>NUCLEOTIDE SEQUENCE [LARGE SCALE GENOMIC DNA]</scope>
    <source>
        <strain evidence="4">MAFF 305830</strain>
    </source>
</reference>
<feature type="region of interest" description="Disordered" evidence="1">
    <location>
        <begin position="42"/>
        <end position="63"/>
    </location>
</feature>
<protein>
    <submittedName>
        <fullName evidence="3">Uncharacterized protein</fullName>
    </submittedName>
</protein>
<feature type="transmembrane region" description="Helical" evidence="2">
    <location>
        <begin position="264"/>
        <end position="290"/>
    </location>
</feature>
<evidence type="ECO:0000256" key="1">
    <source>
        <dbReference type="SAM" id="MobiDB-lite"/>
    </source>
</evidence>
<dbReference type="HOGENOM" id="CLU_057147_0_1_1"/>
<accession>A0A0C3B9U1</accession>